<dbReference type="Gene3D" id="1.20.140.10">
    <property type="entry name" value="Butyryl-CoA Dehydrogenase, subunit A, domain 3"/>
    <property type="match status" value="1"/>
</dbReference>
<keyword evidence="4" id="KW-0274">FAD</keyword>
<evidence type="ECO:0000256" key="5">
    <source>
        <dbReference type="ARBA" id="ARBA00023002"/>
    </source>
</evidence>
<dbReference type="InterPro" id="IPR009100">
    <property type="entry name" value="AcylCoA_DH/oxidase_NM_dom_sf"/>
</dbReference>
<name>A0A931HFJ0_9SPHN</name>
<dbReference type="InterPro" id="IPR036250">
    <property type="entry name" value="AcylCo_DH-like_C"/>
</dbReference>
<comment type="caution">
    <text evidence="8">The sequence shown here is derived from an EMBL/GenBank/DDBJ whole genome shotgun (WGS) entry which is preliminary data.</text>
</comment>
<dbReference type="SUPFAM" id="SSF47203">
    <property type="entry name" value="Acyl-CoA dehydrogenase C-terminal domain-like"/>
    <property type="match status" value="1"/>
</dbReference>
<dbReference type="Proteomes" id="UP000617634">
    <property type="component" value="Unassembled WGS sequence"/>
</dbReference>
<dbReference type="Gene3D" id="1.10.540.10">
    <property type="entry name" value="Acyl-CoA dehydrogenase/oxidase, N-terminal domain"/>
    <property type="match status" value="1"/>
</dbReference>
<dbReference type="PANTHER" id="PTHR43884">
    <property type="entry name" value="ACYL-COA DEHYDROGENASE"/>
    <property type="match status" value="1"/>
</dbReference>
<evidence type="ECO:0000313" key="9">
    <source>
        <dbReference type="Proteomes" id="UP000617634"/>
    </source>
</evidence>
<evidence type="ECO:0000256" key="1">
    <source>
        <dbReference type="ARBA" id="ARBA00001974"/>
    </source>
</evidence>
<comment type="cofactor">
    <cofactor evidence="1">
        <name>FAD</name>
        <dbReference type="ChEBI" id="CHEBI:57692"/>
    </cofactor>
</comment>
<dbReference type="Pfam" id="PF00441">
    <property type="entry name" value="Acyl-CoA_dh_1"/>
    <property type="match status" value="1"/>
</dbReference>
<evidence type="ECO:0000313" key="8">
    <source>
        <dbReference type="EMBL" id="MBH0114449.1"/>
    </source>
</evidence>
<keyword evidence="3" id="KW-0285">Flavoprotein</keyword>
<dbReference type="InterPro" id="IPR013786">
    <property type="entry name" value="AcylCoA_DH/ox_N"/>
</dbReference>
<comment type="similarity">
    <text evidence="2">Belongs to the acyl-CoA dehydrogenase family.</text>
</comment>
<evidence type="ECO:0000256" key="3">
    <source>
        <dbReference type="ARBA" id="ARBA00022630"/>
    </source>
</evidence>
<dbReference type="InterPro" id="IPR009075">
    <property type="entry name" value="AcylCo_DH/oxidase_C"/>
</dbReference>
<dbReference type="PANTHER" id="PTHR43884:SF20">
    <property type="entry name" value="ACYL-COA DEHYDROGENASE FADE28"/>
    <property type="match status" value="1"/>
</dbReference>
<accession>A0A931HFJ0</accession>
<dbReference type="GO" id="GO:0003995">
    <property type="term" value="F:acyl-CoA dehydrogenase activity"/>
    <property type="evidence" value="ECO:0007669"/>
    <property type="project" value="TreeGrafter"/>
</dbReference>
<dbReference type="AlphaFoldDB" id="A0A931HFJ0"/>
<feature type="domain" description="Acyl-CoA dehydrogenase/oxidase C-terminal" evidence="6">
    <location>
        <begin position="190"/>
        <end position="307"/>
    </location>
</feature>
<keyword evidence="5" id="KW-0560">Oxidoreductase</keyword>
<keyword evidence="9" id="KW-1185">Reference proteome</keyword>
<organism evidence="8 9">
    <name type="scientific">Novosphingobium aureum</name>
    <dbReference type="NCBI Taxonomy" id="2792964"/>
    <lineage>
        <taxon>Bacteria</taxon>
        <taxon>Pseudomonadati</taxon>
        <taxon>Pseudomonadota</taxon>
        <taxon>Alphaproteobacteria</taxon>
        <taxon>Sphingomonadales</taxon>
        <taxon>Sphingomonadaceae</taxon>
        <taxon>Novosphingobium</taxon>
    </lineage>
</organism>
<dbReference type="EMBL" id="JADZGI010000003">
    <property type="protein sequence ID" value="MBH0114449.1"/>
    <property type="molecule type" value="Genomic_DNA"/>
</dbReference>
<dbReference type="SUPFAM" id="SSF56645">
    <property type="entry name" value="Acyl-CoA dehydrogenase NM domain-like"/>
    <property type="match status" value="1"/>
</dbReference>
<feature type="domain" description="Acyl-CoA dehydrogenase/oxidase N-terminal" evidence="7">
    <location>
        <begin position="16"/>
        <end position="74"/>
    </location>
</feature>
<evidence type="ECO:0000256" key="2">
    <source>
        <dbReference type="ARBA" id="ARBA00009347"/>
    </source>
</evidence>
<evidence type="ECO:0000256" key="4">
    <source>
        <dbReference type="ARBA" id="ARBA00022827"/>
    </source>
</evidence>
<sequence>MSTMRRELEDSALKAFPHWEVVREREQARATVAELGWFMAGVPEDMGGLGLSRAELGVIFAQLGRALVPGGLVAQFLAVEALAGAQAFAGRDELLESAMAGEPLTASLAIGREGLEAVPDADLASHVLVRGVQEIALVALEGATIEPTPAWDTSRALFSVKPAEGGARLVLASGAEAAALNARLDELACLALAGDALGGASAVLAISIDYLGTRRQFDRPLAMFQALKHRAADLKAAIDTASALYDASSDARGTAMGAMKAHCCEVYKQVAEEAVQFHGGIGLTVEYPVHLFLKRAFLNRELGGSAGFWNERAGRALLEA</sequence>
<dbReference type="GO" id="GO:0050660">
    <property type="term" value="F:flavin adenine dinucleotide binding"/>
    <property type="evidence" value="ECO:0007669"/>
    <property type="project" value="InterPro"/>
</dbReference>
<dbReference type="RefSeq" id="WP_197165844.1">
    <property type="nucleotide sequence ID" value="NZ_JADZGI010000003.1"/>
</dbReference>
<reference evidence="8" key="1">
    <citation type="submission" date="2020-11" db="EMBL/GenBank/DDBJ databases">
        <title>Novosphingobium aureum sp. nov., a marine bacterium isolated from sediment of a salt flat.</title>
        <authorList>
            <person name="Yoo Y."/>
            <person name="Kim J.-J."/>
        </authorList>
    </citation>
    <scope>NUCLEOTIDE SEQUENCE</scope>
    <source>
        <strain evidence="8">YJ-S2-02</strain>
    </source>
</reference>
<evidence type="ECO:0000259" key="7">
    <source>
        <dbReference type="Pfam" id="PF02771"/>
    </source>
</evidence>
<dbReference type="InterPro" id="IPR037069">
    <property type="entry name" value="AcylCoA_DH/ox_N_sf"/>
</dbReference>
<gene>
    <name evidence="8" type="ORF">I5E68_16000</name>
</gene>
<proteinExistence type="inferred from homology"/>
<protein>
    <submittedName>
        <fullName evidence="8">Acyl-CoA dehydrogenase family protein</fullName>
    </submittedName>
</protein>
<dbReference type="Pfam" id="PF02771">
    <property type="entry name" value="Acyl-CoA_dh_N"/>
    <property type="match status" value="1"/>
</dbReference>
<evidence type="ECO:0000259" key="6">
    <source>
        <dbReference type="Pfam" id="PF00441"/>
    </source>
</evidence>